<proteinExistence type="predicted"/>
<evidence type="ECO:0000313" key="2">
    <source>
        <dbReference type="EMBL" id="JAP50620.1"/>
    </source>
</evidence>
<name>A0A0X3PH28_SCHSO</name>
<organism evidence="2">
    <name type="scientific">Schistocephalus solidus</name>
    <name type="common">Tapeworm</name>
    <dbReference type="NCBI Taxonomy" id="70667"/>
    <lineage>
        <taxon>Eukaryota</taxon>
        <taxon>Metazoa</taxon>
        <taxon>Spiralia</taxon>
        <taxon>Lophotrochozoa</taxon>
        <taxon>Platyhelminthes</taxon>
        <taxon>Cestoda</taxon>
        <taxon>Eucestoda</taxon>
        <taxon>Diphyllobothriidea</taxon>
        <taxon>Diphyllobothriidae</taxon>
        <taxon>Schistocephalus</taxon>
    </lineage>
</organism>
<reference evidence="2" key="1">
    <citation type="submission" date="2016-01" db="EMBL/GenBank/DDBJ databases">
        <title>Reference transcriptome for the parasite Schistocephalus solidus: insights into the molecular evolution of parasitism.</title>
        <authorList>
            <person name="Hebert F.O."/>
            <person name="Grambauer S."/>
            <person name="Barber I."/>
            <person name="Landry C.R."/>
            <person name="Aubin-Horth N."/>
        </authorList>
    </citation>
    <scope>NUCLEOTIDE SEQUENCE</scope>
</reference>
<feature type="transmembrane region" description="Helical" evidence="1">
    <location>
        <begin position="16"/>
        <end position="35"/>
    </location>
</feature>
<evidence type="ECO:0000256" key="1">
    <source>
        <dbReference type="SAM" id="Phobius"/>
    </source>
</evidence>
<dbReference type="AlphaFoldDB" id="A0A0X3PH28"/>
<dbReference type="EMBL" id="GEEE01012605">
    <property type="protein sequence ID" value="JAP50620.1"/>
    <property type="molecule type" value="Transcribed_RNA"/>
</dbReference>
<accession>A0A0X3PH28</accession>
<sequence length="102" mass="11843">RLPTLMGWRALCKTHLIALLSTRFLGVAYQLFWIIVLFHQYQHTVPVALASVFVWRLRTLMESIPLKVGIKFPGRLHPSLIHPRLPMHQPFGLPYLFPLTMS</sequence>
<keyword evidence="1" id="KW-1133">Transmembrane helix</keyword>
<feature type="non-terminal residue" evidence="2">
    <location>
        <position position="1"/>
    </location>
</feature>
<keyword evidence="1" id="KW-0812">Transmembrane</keyword>
<gene>
    <name evidence="2" type="ORF">TR153264</name>
</gene>
<keyword evidence="1" id="KW-0472">Membrane</keyword>
<protein>
    <submittedName>
        <fullName evidence="2">Uncharacterized protein</fullName>
    </submittedName>
</protein>